<dbReference type="Gene3D" id="3.30.200.20">
    <property type="entry name" value="Phosphorylase Kinase, domain 1"/>
    <property type="match status" value="1"/>
</dbReference>
<proteinExistence type="predicted"/>
<dbReference type="Gene3D" id="3.90.1200.10">
    <property type="match status" value="1"/>
</dbReference>
<evidence type="ECO:0000313" key="3">
    <source>
        <dbReference type="Proteomes" id="UP001237448"/>
    </source>
</evidence>
<sequence length="301" mass="33124">MTAAPPPRPGASDPLHRAASLACWRGKVDPQPLGGGITNTNFTVVDGAHKYVVRIGDDIPLHQISRSNELAASKAAFAAGLSPEVIYSEPGALVLRYVDGRTFGAADVRDPRNRDALVDLVRRCHRELPRHFRGPAAIFWVFQVLRDYAHTLREGGSRHLASLPRLLQEADALEAAVGPVEIVFGHNDLLPANILDDGRRLWLVDWDYAGFNSPLFDLGGLASNSELDEASRIGLAEAYFGRALSDDLSRRLAAMTAASLLREAMWSMVSEIHSGLDFDYAAYTAENLRRYEAAHDAWRRM</sequence>
<evidence type="ECO:0000313" key="2">
    <source>
        <dbReference type="EMBL" id="MDQ0395992.1"/>
    </source>
</evidence>
<dbReference type="CDD" id="cd05151">
    <property type="entry name" value="ChoK-like"/>
    <property type="match status" value="1"/>
</dbReference>
<dbReference type="PANTHER" id="PTHR22603">
    <property type="entry name" value="CHOLINE/ETHANOALAMINE KINASE"/>
    <property type="match status" value="1"/>
</dbReference>
<dbReference type="InterPro" id="IPR011009">
    <property type="entry name" value="Kinase-like_dom_sf"/>
</dbReference>
<reference evidence="2 3" key="1">
    <citation type="submission" date="2023-07" db="EMBL/GenBank/DDBJ databases">
        <title>Genomic Encyclopedia of Type Strains, Phase IV (KMG-IV): sequencing the most valuable type-strain genomes for metagenomic binning, comparative biology and taxonomic classification.</title>
        <authorList>
            <person name="Goeker M."/>
        </authorList>
    </citation>
    <scope>NUCLEOTIDE SEQUENCE [LARGE SCALE GENOMIC DNA]</scope>
    <source>
        <strain evidence="2 3">DSM 5896</strain>
    </source>
</reference>
<name>A0ABU0FMZ9_9HYPH</name>
<dbReference type="RefSeq" id="WP_307435542.1">
    <property type="nucleotide sequence ID" value="NZ_JAUSVK010000001.1"/>
</dbReference>
<keyword evidence="3" id="KW-1185">Reference proteome</keyword>
<dbReference type="Pfam" id="PF01636">
    <property type="entry name" value="APH"/>
    <property type="match status" value="1"/>
</dbReference>
<feature type="domain" description="Aminoglycoside phosphotransferase" evidence="1">
    <location>
        <begin position="31"/>
        <end position="244"/>
    </location>
</feature>
<protein>
    <submittedName>
        <fullName evidence="2">Thiamine kinase-like enzyme</fullName>
    </submittedName>
</protein>
<dbReference type="PANTHER" id="PTHR22603:SF66">
    <property type="entry name" value="ETHANOLAMINE KINASE"/>
    <property type="match status" value="1"/>
</dbReference>
<dbReference type="EMBL" id="JAUSVK010000001">
    <property type="protein sequence ID" value="MDQ0395992.1"/>
    <property type="molecule type" value="Genomic_DNA"/>
</dbReference>
<dbReference type="Proteomes" id="UP001237448">
    <property type="component" value="Unassembled WGS sequence"/>
</dbReference>
<organism evidence="2 3">
    <name type="scientific">Labrys monachus</name>
    <dbReference type="NCBI Taxonomy" id="217067"/>
    <lineage>
        <taxon>Bacteria</taxon>
        <taxon>Pseudomonadati</taxon>
        <taxon>Pseudomonadota</taxon>
        <taxon>Alphaproteobacteria</taxon>
        <taxon>Hyphomicrobiales</taxon>
        <taxon>Xanthobacteraceae</taxon>
        <taxon>Labrys</taxon>
    </lineage>
</organism>
<accession>A0ABU0FMZ9</accession>
<dbReference type="InterPro" id="IPR002575">
    <property type="entry name" value="Aminoglycoside_PTrfase"/>
</dbReference>
<evidence type="ECO:0000259" key="1">
    <source>
        <dbReference type="Pfam" id="PF01636"/>
    </source>
</evidence>
<gene>
    <name evidence="2" type="ORF">J3R73_005784</name>
</gene>
<dbReference type="SUPFAM" id="SSF56112">
    <property type="entry name" value="Protein kinase-like (PK-like)"/>
    <property type="match status" value="1"/>
</dbReference>
<comment type="caution">
    <text evidence="2">The sequence shown here is derived from an EMBL/GenBank/DDBJ whole genome shotgun (WGS) entry which is preliminary data.</text>
</comment>